<name>A0ABW1ZMA9_9DEIO</name>
<reference evidence="2" key="1">
    <citation type="journal article" date="2019" name="Int. J. Syst. Evol. Microbiol.">
        <title>The Global Catalogue of Microorganisms (GCM) 10K type strain sequencing project: providing services to taxonomists for standard genome sequencing and annotation.</title>
        <authorList>
            <consortium name="The Broad Institute Genomics Platform"/>
            <consortium name="The Broad Institute Genome Sequencing Center for Infectious Disease"/>
            <person name="Wu L."/>
            <person name="Ma J."/>
        </authorList>
    </citation>
    <scope>NUCLEOTIDE SEQUENCE [LARGE SCALE GENOMIC DNA]</scope>
    <source>
        <strain evidence="2">CCUG 63830</strain>
    </source>
</reference>
<evidence type="ECO:0000313" key="1">
    <source>
        <dbReference type="EMBL" id="MFC6661963.1"/>
    </source>
</evidence>
<sequence>MLQVNERSAPAIALYDREGWQRLGTARGSWQEADGTVPTVLVYAAPA</sequence>
<dbReference type="EMBL" id="JBHSWB010000001">
    <property type="protein sequence ID" value="MFC6661963.1"/>
    <property type="molecule type" value="Genomic_DNA"/>
</dbReference>
<evidence type="ECO:0008006" key="3">
    <source>
        <dbReference type="Google" id="ProtNLM"/>
    </source>
</evidence>
<evidence type="ECO:0000313" key="2">
    <source>
        <dbReference type="Proteomes" id="UP001596317"/>
    </source>
</evidence>
<accession>A0ABW1ZMA9</accession>
<proteinExistence type="predicted"/>
<dbReference type="RefSeq" id="WP_380058336.1">
    <property type="nucleotide sequence ID" value="NZ_JBHSWB010000001.1"/>
</dbReference>
<protein>
    <recommendedName>
        <fullName evidence="3">GNAT family N-acetyltransferase</fullName>
    </recommendedName>
</protein>
<gene>
    <name evidence="1" type="ORF">ACFP90_17770</name>
</gene>
<dbReference type="Proteomes" id="UP001596317">
    <property type="component" value="Unassembled WGS sequence"/>
</dbReference>
<comment type="caution">
    <text evidence="1">The sequence shown here is derived from an EMBL/GenBank/DDBJ whole genome shotgun (WGS) entry which is preliminary data.</text>
</comment>
<organism evidence="1 2">
    <name type="scientific">Deinococcus multiflagellatus</name>
    <dbReference type="NCBI Taxonomy" id="1656887"/>
    <lineage>
        <taxon>Bacteria</taxon>
        <taxon>Thermotogati</taxon>
        <taxon>Deinococcota</taxon>
        <taxon>Deinococci</taxon>
        <taxon>Deinococcales</taxon>
        <taxon>Deinococcaceae</taxon>
        <taxon>Deinococcus</taxon>
    </lineage>
</organism>
<keyword evidence="2" id="KW-1185">Reference proteome</keyword>